<proteinExistence type="predicted"/>
<sequence length="205" mass="22774">MEAEQNATRRPSALVRYGIFFRLITRRRCGRLLDVNDTLTENSAYPRLALLNCGLFVPSQQLHERFLQLSILNTAVLSYVQPREEALVHHAPGGWFGHFVQPGTVLSNVQRSFELLVKIGQRQPGGCLCRLSIVQFAGQAIHFALEHVERDGTDVVGFKQLGPFPLNLLLLLLGTSNVASRRIPAAGQFFSDHSPDLVGSFLAEL</sequence>
<protein>
    <submittedName>
        <fullName evidence="1">Uncharacterized protein</fullName>
    </submittedName>
</protein>
<dbReference type="RefSeq" id="WP_169592804.1">
    <property type="nucleotide sequence ID" value="NZ_VCQU01000011.1"/>
</dbReference>
<dbReference type="EMBL" id="VCQU01000011">
    <property type="protein sequence ID" value="NMN98448.1"/>
    <property type="molecule type" value="Genomic_DNA"/>
</dbReference>
<reference evidence="1 2" key="2">
    <citation type="submission" date="2020-06" db="EMBL/GenBank/DDBJ databases">
        <title>Antribacter stalactiti gen. nov., sp. nov., a new member of the family Nacardiaceae isolated from a cave.</title>
        <authorList>
            <person name="Kim I.S."/>
        </authorList>
    </citation>
    <scope>NUCLEOTIDE SEQUENCE [LARGE SCALE GENOMIC DNA]</scope>
    <source>
        <strain evidence="1 2">YC2-7</strain>
    </source>
</reference>
<dbReference type="Proteomes" id="UP000535543">
    <property type="component" value="Unassembled WGS sequence"/>
</dbReference>
<organism evidence="1 2">
    <name type="scientific">Antrihabitans stalactiti</name>
    <dbReference type="NCBI Taxonomy" id="2584121"/>
    <lineage>
        <taxon>Bacteria</taxon>
        <taxon>Bacillati</taxon>
        <taxon>Actinomycetota</taxon>
        <taxon>Actinomycetes</taxon>
        <taxon>Mycobacteriales</taxon>
        <taxon>Nocardiaceae</taxon>
        <taxon>Antrihabitans</taxon>
    </lineage>
</organism>
<keyword evidence="2" id="KW-1185">Reference proteome</keyword>
<gene>
    <name evidence="1" type="ORF">FGL95_25750</name>
</gene>
<dbReference type="AlphaFoldDB" id="A0A848KKQ0"/>
<evidence type="ECO:0000313" key="1">
    <source>
        <dbReference type="EMBL" id="NMN98448.1"/>
    </source>
</evidence>
<name>A0A848KKQ0_9NOCA</name>
<reference evidence="1 2" key="1">
    <citation type="submission" date="2019-05" db="EMBL/GenBank/DDBJ databases">
        <authorList>
            <person name="Lee S.D."/>
        </authorList>
    </citation>
    <scope>NUCLEOTIDE SEQUENCE [LARGE SCALE GENOMIC DNA]</scope>
    <source>
        <strain evidence="1 2">YC2-7</strain>
    </source>
</reference>
<comment type="caution">
    <text evidence="1">The sequence shown here is derived from an EMBL/GenBank/DDBJ whole genome shotgun (WGS) entry which is preliminary data.</text>
</comment>
<evidence type="ECO:0000313" key="2">
    <source>
        <dbReference type="Proteomes" id="UP000535543"/>
    </source>
</evidence>
<accession>A0A848KKQ0</accession>